<dbReference type="OrthoDB" id="1904948at2"/>
<evidence type="ECO:0000256" key="1">
    <source>
        <dbReference type="ARBA" id="ARBA00022741"/>
    </source>
</evidence>
<dbReference type="EMBL" id="CP016786">
    <property type="protein sequence ID" value="ASW42444.1"/>
    <property type="molecule type" value="Genomic_DNA"/>
</dbReference>
<dbReference type="InterPro" id="IPR027417">
    <property type="entry name" value="P-loop_NTPase"/>
</dbReference>
<dbReference type="Gene3D" id="3.40.50.300">
    <property type="entry name" value="P-loop containing nucleotide triphosphate hydrolases"/>
    <property type="match status" value="1"/>
</dbReference>
<dbReference type="InterPro" id="IPR013641">
    <property type="entry name" value="KTI12/PSTK"/>
</dbReference>
<proteinExistence type="predicted"/>
<evidence type="ECO:0000313" key="4">
    <source>
        <dbReference type="Proteomes" id="UP000264883"/>
    </source>
</evidence>
<gene>
    <name evidence="3" type="ORF">BEN51_02790</name>
</gene>
<organism evidence="3 4">
    <name type="scientific">Clostridium isatidis</name>
    <dbReference type="NCBI Taxonomy" id="182773"/>
    <lineage>
        <taxon>Bacteria</taxon>
        <taxon>Bacillati</taxon>
        <taxon>Bacillota</taxon>
        <taxon>Clostridia</taxon>
        <taxon>Eubacteriales</taxon>
        <taxon>Clostridiaceae</taxon>
        <taxon>Clostridium</taxon>
    </lineage>
</organism>
<sequence>MKCITISGKAGHGKDTFARNLKKDLEAQGLKVFIFHYADYIKMLAKEIYGWNGEKDEKGRSILQNLGDKLRSKNKRIIIDELIKILKLVEDDFDIAIIPDARLPLEIEVLKEIWHTVSIHVNRINYVNILTKEQKKHLTETALDNYKYDLSYDIEEGDFRSHYLDVMKLL</sequence>
<evidence type="ECO:0000313" key="3">
    <source>
        <dbReference type="EMBL" id="ASW42444.1"/>
    </source>
</evidence>
<reference evidence="3 4" key="1">
    <citation type="submission" date="2016-08" db="EMBL/GenBank/DDBJ databases">
        <title>Complete Genome Sequence Of The Indigo Reducing Clostridium isatidis DSM15098.</title>
        <authorList>
            <person name="Little G.T."/>
            <person name="Minton N.P."/>
        </authorList>
    </citation>
    <scope>NUCLEOTIDE SEQUENCE [LARGE SCALE GENOMIC DNA]</scope>
    <source>
        <strain evidence="3 4">DSM 15098</strain>
    </source>
</reference>
<name>A0A343JA86_9CLOT</name>
<dbReference type="Proteomes" id="UP000264883">
    <property type="component" value="Chromosome"/>
</dbReference>
<evidence type="ECO:0000256" key="2">
    <source>
        <dbReference type="ARBA" id="ARBA00022840"/>
    </source>
</evidence>
<dbReference type="SUPFAM" id="SSF52540">
    <property type="entry name" value="P-loop containing nucleoside triphosphate hydrolases"/>
    <property type="match status" value="1"/>
</dbReference>
<dbReference type="Pfam" id="PF08433">
    <property type="entry name" value="KTI12"/>
    <property type="match status" value="1"/>
</dbReference>
<dbReference type="GO" id="GO:0005524">
    <property type="term" value="F:ATP binding"/>
    <property type="evidence" value="ECO:0007669"/>
    <property type="project" value="UniProtKB-KW"/>
</dbReference>
<evidence type="ECO:0008006" key="5">
    <source>
        <dbReference type="Google" id="ProtNLM"/>
    </source>
</evidence>
<dbReference type="KEGG" id="cia:BEN51_02790"/>
<keyword evidence="1" id="KW-0547">Nucleotide-binding</keyword>
<dbReference type="RefSeq" id="WP_119864579.1">
    <property type="nucleotide sequence ID" value="NZ_CP016786.1"/>
</dbReference>
<keyword evidence="2" id="KW-0067">ATP-binding</keyword>
<keyword evidence="4" id="KW-1185">Reference proteome</keyword>
<dbReference type="AlphaFoldDB" id="A0A343JA86"/>
<accession>A0A343JA86</accession>
<protein>
    <recommendedName>
        <fullName evidence="5">Dephospho-CoA kinase</fullName>
    </recommendedName>
</protein>